<keyword evidence="3" id="KW-1185">Reference proteome</keyword>
<feature type="compositionally biased region" description="Low complexity" evidence="1">
    <location>
        <begin position="37"/>
        <end position="46"/>
    </location>
</feature>
<organism evidence="2 3">
    <name type="scientific">Cladobotryum mycophilum</name>
    <dbReference type="NCBI Taxonomy" id="491253"/>
    <lineage>
        <taxon>Eukaryota</taxon>
        <taxon>Fungi</taxon>
        <taxon>Dikarya</taxon>
        <taxon>Ascomycota</taxon>
        <taxon>Pezizomycotina</taxon>
        <taxon>Sordariomycetes</taxon>
        <taxon>Hypocreomycetidae</taxon>
        <taxon>Hypocreales</taxon>
        <taxon>Hypocreaceae</taxon>
        <taxon>Cladobotryum</taxon>
    </lineage>
</organism>
<feature type="region of interest" description="Disordered" evidence="1">
    <location>
        <begin position="1"/>
        <end position="61"/>
    </location>
</feature>
<name>A0ABR0SMC0_9HYPO</name>
<accession>A0ABR0SMC0</accession>
<gene>
    <name evidence="2" type="ORF">PT974_06736</name>
</gene>
<dbReference type="InterPro" id="IPR053221">
    <property type="entry name" value="Burnettramic_acid_biosynth"/>
</dbReference>
<feature type="region of interest" description="Disordered" evidence="1">
    <location>
        <begin position="73"/>
        <end position="95"/>
    </location>
</feature>
<dbReference type="Proteomes" id="UP001338125">
    <property type="component" value="Unassembled WGS sequence"/>
</dbReference>
<comment type="caution">
    <text evidence="2">The sequence shown here is derived from an EMBL/GenBank/DDBJ whole genome shotgun (WGS) entry which is preliminary data.</text>
</comment>
<sequence length="319" mass="33622">MNSDNLDSKSSKAAPPTDLLQETIPHDEPAPAYEEPSFSSRSGPSSHTNDTRAHVPTIHSPFDFPTFETAPPIYSNSAPASGSGGGAPKPIAFPQVKPDGKSPFLPAYSPVLLSYGITDATWKSFLDTISAFLTAKVSDRAVSHASDIAQHMGKAPTQFGKSVVSHAKAIGNDIATNAKRGNVMGVVASTIGGAISLPMATAFGAVGTVLALPGSAIGAITKKPRTPLERAATYAAVANEKWFHERGLHAQLYDTNQVAQLIGMSGDQLLETVRATKEGDASRQLGVLQPHIEALEVQEGATLQLERPTLWLVIIPWGK</sequence>
<dbReference type="PANTHER" id="PTHR38887">
    <property type="entry name" value="CHROMOSOME 21, WHOLE GENOME SHOTGUN SEQUENCE"/>
    <property type="match status" value="1"/>
</dbReference>
<evidence type="ECO:0000256" key="1">
    <source>
        <dbReference type="SAM" id="MobiDB-lite"/>
    </source>
</evidence>
<evidence type="ECO:0000313" key="3">
    <source>
        <dbReference type="Proteomes" id="UP001338125"/>
    </source>
</evidence>
<proteinExistence type="predicted"/>
<evidence type="ECO:0000313" key="2">
    <source>
        <dbReference type="EMBL" id="KAK5993307.1"/>
    </source>
</evidence>
<dbReference type="PANTHER" id="PTHR38887:SF1">
    <property type="entry name" value="RAS MODIFICATION PROTEIN ERF4"/>
    <property type="match status" value="1"/>
</dbReference>
<feature type="compositionally biased region" description="Basic and acidic residues" evidence="1">
    <location>
        <begin position="1"/>
        <end position="10"/>
    </location>
</feature>
<reference evidence="2 3" key="1">
    <citation type="submission" date="2024-01" db="EMBL/GenBank/DDBJ databases">
        <title>Complete genome of Cladobotryum mycophilum ATHUM6906.</title>
        <authorList>
            <person name="Christinaki A.C."/>
            <person name="Myridakis A.I."/>
            <person name="Kouvelis V.N."/>
        </authorList>
    </citation>
    <scope>NUCLEOTIDE SEQUENCE [LARGE SCALE GENOMIC DNA]</scope>
    <source>
        <strain evidence="2 3">ATHUM6906</strain>
    </source>
</reference>
<dbReference type="EMBL" id="JAVFKD010000012">
    <property type="protein sequence ID" value="KAK5993307.1"/>
    <property type="molecule type" value="Genomic_DNA"/>
</dbReference>
<protein>
    <submittedName>
        <fullName evidence="2">Uncharacterized protein</fullName>
    </submittedName>
</protein>